<dbReference type="STRING" id="93625.A0A409XL70"/>
<dbReference type="EMBL" id="NHYD01001324">
    <property type="protein sequence ID" value="PPQ91523.1"/>
    <property type="molecule type" value="Genomic_DNA"/>
</dbReference>
<organism evidence="2 3">
    <name type="scientific">Psilocybe cyanescens</name>
    <dbReference type="NCBI Taxonomy" id="93625"/>
    <lineage>
        <taxon>Eukaryota</taxon>
        <taxon>Fungi</taxon>
        <taxon>Dikarya</taxon>
        <taxon>Basidiomycota</taxon>
        <taxon>Agaricomycotina</taxon>
        <taxon>Agaricomycetes</taxon>
        <taxon>Agaricomycetidae</taxon>
        <taxon>Agaricales</taxon>
        <taxon>Agaricineae</taxon>
        <taxon>Strophariaceae</taxon>
        <taxon>Psilocybe</taxon>
    </lineage>
</organism>
<dbReference type="InParanoid" id="A0A409XL70"/>
<dbReference type="Proteomes" id="UP000283269">
    <property type="component" value="Unassembled WGS sequence"/>
</dbReference>
<proteinExistence type="predicted"/>
<keyword evidence="3" id="KW-1185">Reference proteome</keyword>
<name>A0A409XL70_PSICY</name>
<dbReference type="PANTHER" id="PTHR47481">
    <property type="match status" value="1"/>
</dbReference>
<evidence type="ECO:0000313" key="2">
    <source>
        <dbReference type="EMBL" id="PPQ91523.1"/>
    </source>
</evidence>
<dbReference type="OrthoDB" id="3054003at2759"/>
<dbReference type="AlphaFoldDB" id="A0A409XL70"/>
<evidence type="ECO:0008006" key="4">
    <source>
        <dbReference type="Google" id="ProtNLM"/>
    </source>
</evidence>
<dbReference type="Pfam" id="PF14223">
    <property type="entry name" value="Retrotran_gag_2"/>
    <property type="match status" value="1"/>
</dbReference>
<reference evidence="2 3" key="1">
    <citation type="journal article" date="2018" name="Evol. Lett.">
        <title>Horizontal gene cluster transfer increased hallucinogenic mushroom diversity.</title>
        <authorList>
            <person name="Reynolds H.T."/>
            <person name="Vijayakumar V."/>
            <person name="Gluck-Thaler E."/>
            <person name="Korotkin H.B."/>
            <person name="Matheny P.B."/>
            <person name="Slot J.C."/>
        </authorList>
    </citation>
    <scope>NUCLEOTIDE SEQUENCE [LARGE SCALE GENOMIC DNA]</scope>
    <source>
        <strain evidence="2 3">2631</strain>
    </source>
</reference>
<protein>
    <recommendedName>
        <fullName evidence="4">Retrotransposon Copia-like N-terminal domain-containing protein</fullName>
    </recommendedName>
</protein>
<evidence type="ECO:0000256" key="1">
    <source>
        <dbReference type="SAM" id="MobiDB-lite"/>
    </source>
</evidence>
<accession>A0A409XL70</accession>
<dbReference type="PANTHER" id="PTHR47481:SF7">
    <property type="entry name" value="CCHC-TYPE DOMAIN-CONTAINING PROTEIN"/>
    <property type="match status" value="1"/>
</dbReference>
<comment type="caution">
    <text evidence="2">The sequence shown here is derived from an EMBL/GenBank/DDBJ whole genome shotgun (WGS) entry which is preliminary data.</text>
</comment>
<feature type="region of interest" description="Disordered" evidence="1">
    <location>
        <begin position="59"/>
        <end position="90"/>
    </location>
</feature>
<evidence type="ECO:0000313" key="3">
    <source>
        <dbReference type="Proteomes" id="UP000283269"/>
    </source>
</evidence>
<sequence>MTSKSGRLSPPILPDSEKFNGTNYLEWKETILMACCVRGAQGYLEGRIMNPAQSVSSSSFHQATDTSSASTSPYAVPSSTEDTPWTSLSPSAEEWDMRDAWCLLAICQNVKNAVGLGLKTSGTAADVWKSLEDRYNTSSDLARVYAQRELRGVTMSDGDNFQTHLSTLHVKHKQANAVGANITDSDFREIILASLPSSWDNIISTLHRTPLLMDTIVSLKMHWQRVNQNTKVQTPGTTMVALKANTRNDTFNKKVCVNANCRCHGHLIEDCYWKGGGKEGQFPPGFGQRGGATGSAANAASHTTLPEATANVAVVETAYALCAMINTSDAQPVMDQPDDTHGDFIEYTVTKIPDPPDEH</sequence>
<gene>
    <name evidence="2" type="ORF">CVT25_008791</name>
</gene>